<dbReference type="PANTHER" id="PTHR30269:SF37">
    <property type="entry name" value="MEMBRANE TRANSPORTER PROTEIN"/>
    <property type="match status" value="1"/>
</dbReference>
<dbReference type="PANTHER" id="PTHR30269">
    <property type="entry name" value="TRANSMEMBRANE PROTEIN YFCA"/>
    <property type="match status" value="1"/>
</dbReference>
<sequence length="288" mass="30096">MASAMEYLFIIILTAASFALGLVGSIAGVGGGVLFTPIFLAFTQMNVDVIRAAGLAVALTTAVISSRNYIRAGITPLKLALLFGAVASLTAIVGAALGIYIVKQFGKVGEAYVRIALASVMLLVVVAMFLKRQDYPEPRPNKISEKLGLAGFYNDPVRGRVAYVPNRIFLSALLMSGVGFIGGMFGLGGGWAIVPILNLVSRLPLKVAVATSLTIIAITDAPALMVYNINGALNAYIVALTAPMVALGALVGSKIMIKIKASVIRYAIIAVMIISAIQLIQRGLAQLS</sequence>
<keyword evidence="6 7" id="KW-0472">Membrane</keyword>
<feature type="transmembrane region" description="Helical" evidence="7">
    <location>
        <begin position="111"/>
        <end position="130"/>
    </location>
</feature>
<evidence type="ECO:0000256" key="2">
    <source>
        <dbReference type="ARBA" id="ARBA00022448"/>
    </source>
</evidence>
<feature type="transmembrane region" description="Helical" evidence="7">
    <location>
        <begin position="7"/>
        <end position="29"/>
    </location>
</feature>
<feature type="transmembrane region" description="Helical" evidence="7">
    <location>
        <begin position="263"/>
        <end position="280"/>
    </location>
</feature>
<proteinExistence type="inferred from homology"/>
<feature type="transmembrane region" description="Helical" evidence="7">
    <location>
        <begin position="49"/>
        <end position="67"/>
    </location>
</feature>
<keyword evidence="3 7" id="KW-1003">Cell membrane</keyword>
<comment type="caution">
    <text evidence="8">The sequence shown here is derived from an EMBL/GenBank/DDBJ whole genome shotgun (WGS) entry which is preliminary data.</text>
</comment>
<evidence type="ECO:0000256" key="4">
    <source>
        <dbReference type="ARBA" id="ARBA00022692"/>
    </source>
</evidence>
<dbReference type="Proteomes" id="UP000257123">
    <property type="component" value="Unassembled WGS sequence"/>
</dbReference>
<protein>
    <recommendedName>
        <fullName evidence="7">Probable membrane transporter protein</fullName>
    </recommendedName>
</protein>
<evidence type="ECO:0000256" key="7">
    <source>
        <dbReference type="RuleBase" id="RU363041"/>
    </source>
</evidence>
<comment type="subcellular location">
    <subcellularLocation>
        <location evidence="1 7">Cell membrane</location>
        <topology evidence="1 7">Multi-pass membrane protein</topology>
    </subcellularLocation>
</comment>
<reference evidence="10 11" key="1">
    <citation type="submission" date="2017-07" db="EMBL/GenBank/DDBJ databases">
        <title>Draft genome sequence of aerobic hyperthermophilic archaea, Pyrobaculum aerophilum YKB31 and YKB32.</title>
        <authorList>
            <person name="Mochizuki T."/>
            <person name="Berliner A.J."/>
            <person name="Yoshida-Takashima Y."/>
            <person name="Takaki Y."/>
            <person name="Nunoura T."/>
            <person name="Takai K."/>
        </authorList>
    </citation>
    <scope>NUCLEOTIDE SEQUENCE [LARGE SCALE GENOMIC DNA]</scope>
    <source>
        <strain evidence="9 11">YKB31</strain>
        <strain evidence="8 10">YKB32</strain>
    </source>
</reference>
<name>A0A371QY78_9CREN</name>
<comment type="similarity">
    <text evidence="7">Belongs to the 4-toluene sulfonate uptake permease (TSUP) (TC 2.A.102) family.</text>
</comment>
<evidence type="ECO:0000313" key="8">
    <source>
        <dbReference type="EMBL" id="RFA95644.1"/>
    </source>
</evidence>
<dbReference type="EMBL" id="NMUF01000054">
    <property type="protein sequence ID" value="RFA95644.1"/>
    <property type="molecule type" value="Genomic_DNA"/>
</dbReference>
<keyword evidence="5 7" id="KW-1133">Transmembrane helix</keyword>
<dbReference type="AlphaFoldDB" id="A0A371QY78"/>
<evidence type="ECO:0000256" key="1">
    <source>
        <dbReference type="ARBA" id="ARBA00004651"/>
    </source>
</evidence>
<organism evidence="8 10">
    <name type="scientific">Pyrobaculum aerophilum</name>
    <dbReference type="NCBI Taxonomy" id="13773"/>
    <lineage>
        <taxon>Archaea</taxon>
        <taxon>Thermoproteota</taxon>
        <taxon>Thermoprotei</taxon>
        <taxon>Thermoproteales</taxon>
        <taxon>Thermoproteaceae</taxon>
        <taxon>Pyrobaculum</taxon>
    </lineage>
</organism>
<evidence type="ECO:0000256" key="5">
    <source>
        <dbReference type="ARBA" id="ARBA00022989"/>
    </source>
</evidence>
<dbReference type="EMBL" id="NMUE01000012">
    <property type="protein sequence ID" value="RFA96325.1"/>
    <property type="molecule type" value="Genomic_DNA"/>
</dbReference>
<dbReference type="InterPro" id="IPR002781">
    <property type="entry name" value="TM_pro_TauE-like"/>
</dbReference>
<evidence type="ECO:0000256" key="3">
    <source>
        <dbReference type="ARBA" id="ARBA00022475"/>
    </source>
</evidence>
<keyword evidence="4 7" id="KW-0812">Transmembrane</keyword>
<evidence type="ECO:0000313" key="11">
    <source>
        <dbReference type="Proteomes" id="UP000257123"/>
    </source>
</evidence>
<evidence type="ECO:0000313" key="9">
    <source>
        <dbReference type="EMBL" id="RFA96325.1"/>
    </source>
</evidence>
<dbReference type="GO" id="GO:0005886">
    <property type="term" value="C:plasma membrane"/>
    <property type="evidence" value="ECO:0007669"/>
    <property type="project" value="UniProtKB-SubCell"/>
</dbReference>
<dbReference type="InterPro" id="IPR052017">
    <property type="entry name" value="TSUP"/>
</dbReference>
<evidence type="ECO:0000313" key="10">
    <source>
        <dbReference type="Proteomes" id="UP000256877"/>
    </source>
</evidence>
<feature type="transmembrane region" description="Helical" evidence="7">
    <location>
        <begin position="168"/>
        <end position="194"/>
    </location>
</feature>
<dbReference type="Pfam" id="PF01925">
    <property type="entry name" value="TauE"/>
    <property type="match status" value="1"/>
</dbReference>
<keyword evidence="2" id="KW-0813">Transport</keyword>
<feature type="transmembrane region" description="Helical" evidence="7">
    <location>
        <begin position="79"/>
        <end position="99"/>
    </location>
</feature>
<dbReference type="Proteomes" id="UP000256877">
    <property type="component" value="Unassembled WGS sequence"/>
</dbReference>
<evidence type="ECO:0000256" key="6">
    <source>
        <dbReference type="ARBA" id="ARBA00023136"/>
    </source>
</evidence>
<accession>A0A371QY78</accession>
<feature type="transmembrane region" description="Helical" evidence="7">
    <location>
        <begin position="233"/>
        <end position="251"/>
    </location>
</feature>
<gene>
    <name evidence="9" type="ORF">CGL51_05035</name>
    <name evidence="8" type="ORF">CGL52_12670</name>
</gene>